<reference evidence="2 3" key="1">
    <citation type="journal article" date="2011" name="Front. Microbiol.">
        <title>Genomic signatures of strain selection and enhancement in Bacillus atrophaeus var. globigii, a historical biowarfare simulant.</title>
        <authorList>
            <person name="Gibbons H.S."/>
            <person name="Broomall S.M."/>
            <person name="McNew L.A."/>
            <person name="Daligault H."/>
            <person name="Chapman C."/>
            <person name="Bruce D."/>
            <person name="Karavis M."/>
            <person name="Krepps M."/>
            <person name="McGregor P.A."/>
            <person name="Hong C."/>
            <person name="Park K.H."/>
            <person name="Akmal A."/>
            <person name="Feldman A."/>
            <person name="Lin J.S."/>
            <person name="Chang W.E."/>
            <person name="Higgs B.W."/>
            <person name="Demirev P."/>
            <person name="Lindquist J."/>
            <person name="Liem A."/>
            <person name="Fochler E."/>
            <person name="Read T.D."/>
            <person name="Tapia R."/>
            <person name="Johnson S."/>
            <person name="Bishop-Lilly K.A."/>
            <person name="Detter C."/>
            <person name="Han C."/>
            <person name="Sozhamannan S."/>
            <person name="Rosenzweig C.N."/>
            <person name="Skowronski E.W."/>
        </authorList>
    </citation>
    <scope>NUCLEOTIDE SEQUENCE [LARGE SCALE GENOMIC DNA]</scope>
    <source>
        <strain evidence="2 3">1942</strain>
    </source>
</reference>
<feature type="transmembrane region" description="Helical" evidence="1">
    <location>
        <begin position="221"/>
        <end position="240"/>
    </location>
</feature>
<feature type="transmembrane region" description="Helical" evidence="1">
    <location>
        <begin position="20"/>
        <end position="39"/>
    </location>
</feature>
<name>A0ABN3Z7F8_BACA1</name>
<feature type="transmembrane region" description="Helical" evidence="1">
    <location>
        <begin position="158"/>
        <end position="179"/>
    </location>
</feature>
<feature type="transmembrane region" description="Helical" evidence="1">
    <location>
        <begin position="91"/>
        <end position="112"/>
    </location>
</feature>
<proteinExistence type="predicted"/>
<feature type="transmembrane region" description="Helical" evidence="1">
    <location>
        <begin position="51"/>
        <end position="71"/>
    </location>
</feature>
<evidence type="ECO:0000313" key="3">
    <source>
        <dbReference type="Proteomes" id="UP000006867"/>
    </source>
</evidence>
<organism evidence="2 3">
    <name type="scientific">Bacillus atrophaeus (strain 1942)</name>
    <dbReference type="NCBI Taxonomy" id="720555"/>
    <lineage>
        <taxon>Bacteria</taxon>
        <taxon>Bacillati</taxon>
        <taxon>Bacillota</taxon>
        <taxon>Bacilli</taxon>
        <taxon>Bacillales</taxon>
        <taxon>Bacillaceae</taxon>
        <taxon>Bacillus</taxon>
    </lineage>
</organism>
<dbReference type="EMBL" id="CP002207">
    <property type="protein sequence ID" value="ADP31980.1"/>
    <property type="molecule type" value="Genomic_DNA"/>
</dbReference>
<protein>
    <submittedName>
        <fullName evidence="2">Uncharacterized protein</fullName>
    </submittedName>
</protein>
<accession>A0ABN3Z7F8</accession>
<dbReference type="RefSeq" id="WP_003329117.1">
    <property type="nucleotide sequence ID" value="NC_014639.1"/>
</dbReference>
<sequence>MLELFSHYILHFERYFILSRQSVLIIQWSIVGLAALYALTYHPKINQRAALFYSGVVLRVILLVGVSIELFHQVKATDFTSAYLASEGQELLPLLHFFMYGYVLLAAFHYMLMLRDNNSHGMFYTFDLAVVSMPIVQVVFSFFSYWKRNPDYMEKEEIMVTLGIFALILLLLVTLNLLFFKLYWKQNKRLLCIYYTLVIGLLVLLLMPYPEEFAKDYGALFPYTTYLTLSLFLMSYHLFLRSKKKFPRVKKWLTIGTVLFFTALLNPVCNMGDAAFAFSKPTVADQADYVGEHISSEKAMQILKSFFPTDEKMYLSETNMDLHYFYQLKTASYEAEVDEVSQMIQNYSYVKEPKGKTLTDKEYKEKSIHFLEKNGRILNKNIEVKVSKENNQTVVQLFLKNQFAQKKKEVDFNSAASFYWEKETLMGFSETPSVYKMESLPQVHITKKDIYAQTEKVLHELKQPVTAYQITKLDINSLIGSRLQVETKEGIKLEFNTASGALEEMTLPRSLGYSLHDQNLRRQLLTLLGAEHVNQKEQLESKDDLTFIYRDSAAKYEFSLFEDQDGMTAYSYLAPRSFPYTYRDGKKAYEKAAAGYKDIIYKKRTKPIIATKGGESFYAWLVIIQPFGSNRHDAYVVDAETNEVMNLYEQ</sequence>
<keyword evidence="1" id="KW-0812">Transmembrane</keyword>
<keyword evidence="1" id="KW-0472">Membrane</keyword>
<dbReference type="Proteomes" id="UP000006867">
    <property type="component" value="Chromosome"/>
</dbReference>
<feature type="transmembrane region" description="Helical" evidence="1">
    <location>
        <begin position="191"/>
        <end position="209"/>
    </location>
</feature>
<evidence type="ECO:0000313" key="2">
    <source>
        <dbReference type="EMBL" id="ADP31980.1"/>
    </source>
</evidence>
<keyword evidence="3" id="KW-1185">Reference proteome</keyword>
<keyword evidence="1" id="KW-1133">Transmembrane helix</keyword>
<feature type="transmembrane region" description="Helical" evidence="1">
    <location>
        <begin position="124"/>
        <end position="146"/>
    </location>
</feature>
<evidence type="ECO:0000256" key="1">
    <source>
        <dbReference type="SAM" id="Phobius"/>
    </source>
</evidence>
<feature type="transmembrane region" description="Helical" evidence="1">
    <location>
        <begin position="252"/>
        <end position="268"/>
    </location>
</feature>
<gene>
    <name evidence="2" type="ordered locus">BATR1942_05130</name>
</gene>